<keyword evidence="2" id="KW-0288">FMN</keyword>
<comment type="caution">
    <text evidence="6">The sequence shown here is derived from an EMBL/GenBank/DDBJ whole genome shotgun (WGS) entry which is preliminary data.</text>
</comment>
<evidence type="ECO:0000259" key="5">
    <source>
        <dbReference type="Pfam" id="PF00890"/>
    </source>
</evidence>
<name>A0ABT9NA37_9ACTO</name>
<dbReference type="Gene3D" id="3.50.50.60">
    <property type="entry name" value="FAD/NAD(P)-binding domain"/>
    <property type="match status" value="2"/>
</dbReference>
<evidence type="ECO:0000256" key="2">
    <source>
        <dbReference type="ARBA" id="ARBA00022643"/>
    </source>
</evidence>
<dbReference type="InterPro" id="IPR003953">
    <property type="entry name" value="FAD-dep_OxRdtase_2_FAD-bd"/>
</dbReference>
<dbReference type="Pfam" id="PF00890">
    <property type="entry name" value="FAD_binding_2"/>
    <property type="match status" value="1"/>
</dbReference>
<dbReference type="PIRSF" id="PIRSF000141">
    <property type="entry name" value="Anaerobic_G3P_dh"/>
    <property type="match status" value="1"/>
</dbReference>
<proteinExistence type="predicted"/>
<keyword evidence="4" id="KW-0732">Signal</keyword>
<dbReference type="EMBL" id="JAUSQW010000001">
    <property type="protein sequence ID" value="MDP9800587.1"/>
    <property type="molecule type" value="Genomic_DNA"/>
</dbReference>
<dbReference type="EC" id="1.1.5.3" evidence="6"/>
<sequence length="412" mass="43081">MKVVVIGAGLAAMASALMAAEAGHRVTIVTKGIGGLGLSTGVLDVYSWAPDGSPVSDPFDFSSLPPEHPYHAIGADAVRDGVAWLEEHVGLFGARPVGAPERNMWIPTPAGAVRPAYAVQRSMADSVLRDGGQYLVVGFRQFKDFPAQLIADNLARSPHVRVTARAVTLDLAARSGEADSNATAFARAFDGRSREVRESGFYTEFGEQVASALAAAVRPGEVVLLPAFCGLKHDATAPLRAAIADAGGAGLAEMMIPPPSVAGRRIYDALLAQCREARIDVHMNATVTASSGENGRITRLLVSRAGRETPLEVDAVIDAAGRFESGNIMRNSRKEFRETIFGLPLAVGENPWTTGVVVDSAMHPTNELGSPIYANLHLAGDVIAGSAPWAEKSGEGIALGSARAATNALGKD</sequence>
<evidence type="ECO:0000256" key="3">
    <source>
        <dbReference type="ARBA" id="ARBA00023002"/>
    </source>
</evidence>
<feature type="signal peptide" evidence="4">
    <location>
        <begin position="1"/>
        <end position="19"/>
    </location>
</feature>
<dbReference type="SUPFAM" id="SSF51905">
    <property type="entry name" value="FAD/NAD(P)-binding domain"/>
    <property type="match status" value="1"/>
</dbReference>
<dbReference type="NCBIfam" id="NF003724">
    <property type="entry name" value="PRK05329.2-3"/>
    <property type="match status" value="1"/>
</dbReference>
<dbReference type="GO" id="GO:0004368">
    <property type="term" value="F:glycerol-3-phosphate dehydrogenase (quinone) activity"/>
    <property type="evidence" value="ECO:0007669"/>
    <property type="project" value="UniProtKB-EC"/>
</dbReference>
<evidence type="ECO:0000256" key="1">
    <source>
        <dbReference type="ARBA" id="ARBA00022630"/>
    </source>
</evidence>
<dbReference type="InterPro" id="IPR036188">
    <property type="entry name" value="FAD/NAD-bd_sf"/>
</dbReference>
<dbReference type="InterPro" id="IPR009158">
    <property type="entry name" value="G3P_DH_GlpB_su"/>
</dbReference>
<feature type="chain" id="PRO_5047335677" evidence="4">
    <location>
        <begin position="20"/>
        <end position="412"/>
    </location>
</feature>
<dbReference type="Proteomes" id="UP001235966">
    <property type="component" value="Unassembled WGS sequence"/>
</dbReference>
<feature type="domain" description="FAD-dependent oxidoreductase 2 FAD-binding" evidence="5">
    <location>
        <begin position="3"/>
        <end position="396"/>
    </location>
</feature>
<keyword evidence="1" id="KW-0285">Flavoprotein</keyword>
<protein>
    <submittedName>
        <fullName evidence="6">Glycerol-3-phosphate dehydrogenase subunit B</fullName>
        <ecNumber evidence="6">1.1.5.3</ecNumber>
    </submittedName>
</protein>
<keyword evidence="7" id="KW-1185">Reference proteome</keyword>
<evidence type="ECO:0000256" key="4">
    <source>
        <dbReference type="SAM" id="SignalP"/>
    </source>
</evidence>
<organism evidence="6 7">
    <name type="scientific">Arcanobacterium wilhelmae</name>
    <dbReference type="NCBI Taxonomy" id="1803177"/>
    <lineage>
        <taxon>Bacteria</taxon>
        <taxon>Bacillati</taxon>
        <taxon>Actinomycetota</taxon>
        <taxon>Actinomycetes</taxon>
        <taxon>Actinomycetales</taxon>
        <taxon>Actinomycetaceae</taxon>
        <taxon>Arcanobacterium</taxon>
    </lineage>
</organism>
<accession>A0ABT9NA37</accession>
<dbReference type="RefSeq" id="WP_278057953.1">
    <property type="nucleotide sequence ID" value="NZ_CP121247.1"/>
</dbReference>
<keyword evidence="3 6" id="KW-0560">Oxidoreductase</keyword>
<evidence type="ECO:0000313" key="7">
    <source>
        <dbReference type="Proteomes" id="UP001235966"/>
    </source>
</evidence>
<evidence type="ECO:0000313" key="6">
    <source>
        <dbReference type="EMBL" id="MDP9800587.1"/>
    </source>
</evidence>
<reference evidence="6 7" key="1">
    <citation type="submission" date="2023-07" db="EMBL/GenBank/DDBJ databases">
        <title>Sequencing the genomes of 1000 actinobacteria strains.</title>
        <authorList>
            <person name="Klenk H.-P."/>
        </authorList>
    </citation>
    <scope>NUCLEOTIDE SEQUENCE [LARGE SCALE GENOMIC DNA]</scope>
    <source>
        <strain evidence="6 7">DSM 102162</strain>
    </source>
</reference>
<gene>
    <name evidence="6" type="ORF">J2S49_000663</name>
</gene>